<evidence type="ECO:0000256" key="2">
    <source>
        <dbReference type="ARBA" id="ARBA00025664"/>
    </source>
</evidence>
<dbReference type="Pfam" id="PF00016">
    <property type="entry name" value="RuBisCO_large"/>
    <property type="match status" value="1"/>
</dbReference>
<dbReference type="GO" id="GO:0016984">
    <property type="term" value="F:ribulose-bisphosphate carboxylase activity"/>
    <property type="evidence" value="ECO:0007669"/>
    <property type="project" value="InterPro"/>
</dbReference>
<keyword evidence="6" id="KW-1185">Reference proteome</keyword>
<dbReference type="Proteomes" id="UP000017836">
    <property type="component" value="Unassembled WGS sequence"/>
</dbReference>
<evidence type="ECO:0000259" key="4">
    <source>
        <dbReference type="Pfam" id="PF00016"/>
    </source>
</evidence>
<evidence type="ECO:0000313" key="5">
    <source>
        <dbReference type="EMBL" id="ERN04534.1"/>
    </source>
</evidence>
<dbReference type="Gene3D" id="3.20.20.110">
    <property type="entry name" value="Ribulose bisphosphate carboxylase, large subunit, C-terminal domain"/>
    <property type="match status" value="1"/>
</dbReference>
<protein>
    <recommendedName>
        <fullName evidence="4">Ribulose bisphosphate carboxylase large subunit C-terminal domain-containing protein</fullName>
    </recommendedName>
</protein>
<accession>W1PA10</accession>
<comment type="subunit">
    <text evidence="3">Heterohexadecamer of 8 large chains and 8 small chains; disulfide-linked. The disulfide link is formed within the large subunit homodimers.</text>
</comment>
<dbReference type="OMA" id="MPALTEX"/>
<evidence type="ECO:0000313" key="6">
    <source>
        <dbReference type="Proteomes" id="UP000017836"/>
    </source>
</evidence>
<evidence type="ECO:0000256" key="1">
    <source>
        <dbReference type="ARBA" id="ARBA00022481"/>
    </source>
</evidence>
<sequence length="81" mass="8273">MSGGDHIQSGTVVGVLLVASGGIHGCNMPALTKIFGDDSILQFGKGTQGHLWGHAPDAVANRAALEACIQARNEGRDFATG</sequence>
<reference evidence="6" key="1">
    <citation type="journal article" date="2013" name="Science">
        <title>The Amborella genome and the evolution of flowering plants.</title>
        <authorList>
            <consortium name="Amborella Genome Project"/>
        </authorList>
    </citation>
    <scope>NUCLEOTIDE SEQUENCE [LARGE SCALE GENOMIC DNA]</scope>
</reference>
<dbReference type="InterPro" id="IPR036376">
    <property type="entry name" value="RuBisCO_lsu_C_sf"/>
</dbReference>
<dbReference type="AlphaFoldDB" id="W1PA10"/>
<organism evidence="5 6">
    <name type="scientific">Amborella trichopoda</name>
    <dbReference type="NCBI Taxonomy" id="13333"/>
    <lineage>
        <taxon>Eukaryota</taxon>
        <taxon>Viridiplantae</taxon>
        <taxon>Streptophyta</taxon>
        <taxon>Embryophyta</taxon>
        <taxon>Tracheophyta</taxon>
        <taxon>Spermatophyta</taxon>
        <taxon>Magnoliopsida</taxon>
        <taxon>Amborellales</taxon>
        <taxon>Amborellaceae</taxon>
        <taxon>Amborella</taxon>
    </lineage>
</organism>
<dbReference type="PANTHER" id="PTHR42704">
    <property type="entry name" value="RIBULOSE BISPHOSPHATE CARBOXYLASE"/>
    <property type="match status" value="1"/>
</dbReference>
<dbReference type="EMBL" id="KI394223">
    <property type="protein sequence ID" value="ERN04534.1"/>
    <property type="molecule type" value="Genomic_DNA"/>
</dbReference>
<proteinExistence type="predicted"/>
<dbReference type="SUPFAM" id="SSF51649">
    <property type="entry name" value="RuBisCo, C-terminal domain"/>
    <property type="match status" value="1"/>
</dbReference>
<evidence type="ECO:0000256" key="3">
    <source>
        <dbReference type="ARBA" id="ARBA00025888"/>
    </source>
</evidence>
<feature type="domain" description="Ribulose bisphosphate carboxylase large subunit C-terminal" evidence="4">
    <location>
        <begin position="12"/>
        <end position="77"/>
    </location>
</feature>
<dbReference type="HOGENOM" id="CLU_195513_0_0_1"/>
<dbReference type="InterPro" id="IPR033966">
    <property type="entry name" value="RuBisCO"/>
</dbReference>
<dbReference type="Gramene" id="ERN04534">
    <property type="protein sequence ID" value="ERN04534"/>
    <property type="gene ID" value="AMTR_s00081p00151960"/>
</dbReference>
<name>W1PA10_AMBTC</name>
<dbReference type="STRING" id="13333.W1PA10"/>
<comment type="function">
    <text evidence="2">RuBisCO catalyzes two reactions: the carboxylation of D-ribulose 1,5-bisphosphate, the primary event in carbon dioxide fixation, as well as the oxidative fragmentation of the pentose substrate in the photorespiration process. Both reactions occur simultaneously and in competition at the same active site.</text>
</comment>
<dbReference type="GO" id="GO:0000287">
    <property type="term" value="F:magnesium ion binding"/>
    <property type="evidence" value="ECO:0007669"/>
    <property type="project" value="InterPro"/>
</dbReference>
<dbReference type="InterPro" id="IPR000685">
    <property type="entry name" value="RuBisCO_lsu_C"/>
</dbReference>
<gene>
    <name evidence="5" type="ORF">AMTR_s00081p00151960</name>
</gene>
<dbReference type="PANTHER" id="PTHR42704:SF17">
    <property type="entry name" value="RIBULOSE BISPHOSPHATE CARBOXYLASE LARGE CHAIN"/>
    <property type="match status" value="1"/>
</dbReference>
<keyword evidence="1" id="KW-0488">Methylation</keyword>